<dbReference type="Proteomes" id="UP001598300">
    <property type="component" value="Unassembled WGS sequence"/>
</dbReference>
<dbReference type="EMBL" id="JBHXPM010000037">
    <property type="protein sequence ID" value="MFD3960189.1"/>
    <property type="molecule type" value="Genomic_DNA"/>
</dbReference>
<accession>A0ABW6E2F5</accession>
<protein>
    <submittedName>
        <fullName evidence="1">Uncharacterized protein</fullName>
    </submittedName>
</protein>
<evidence type="ECO:0000313" key="2">
    <source>
        <dbReference type="Proteomes" id="UP001598300"/>
    </source>
</evidence>
<comment type="caution">
    <text evidence="1">The sequence shown here is derived from an EMBL/GenBank/DDBJ whole genome shotgun (WGS) entry which is preliminary data.</text>
</comment>
<reference evidence="1 2" key="1">
    <citation type="submission" date="2024-09" db="EMBL/GenBank/DDBJ databases">
        <title>The Natural Products Discovery Center: Release of the First 8490 Sequenced Strains for Exploring Actinobacteria Biosynthetic Diversity.</title>
        <authorList>
            <person name="Kalkreuter E."/>
            <person name="Kautsar S.A."/>
            <person name="Yang D."/>
            <person name="Bader C.D."/>
            <person name="Teijaro C.N."/>
            <person name="Fluegel L."/>
            <person name="Davis C.M."/>
            <person name="Simpson J.R."/>
            <person name="Lauterbach L."/>
            <person name="Steele A.D."/>
            <person name="Gui C."/>
            <person name="Meng S."/>
            <person name="Li G."/>
            <person name="Viehrig K."/>
            <person name="Ye F."/>
            <person name="Su P."/>
            <person name="Kiefer A.F."/>
            <person name="Nichols A."/>
            <person name="Cepeda A.J."/>
            <person name="Yan W."/>
            <person name="Fan B."/>
            <person name="Jiang Y."/>
            <person name="Adhikari A."/>
            <person name="Zheng C.-J."/>
            <person name="Schuster L."/>
            <person name="Cowan T.M."/>
            <person name="Smanski M.J."/>
            <person name="Chevrette M.G."/>
            <person name="De Carvalho L.P.S."/>
            <person name="Shen B."/>
        </authorList>
    </citation>
    <scope>NUCLEOTIDE SEQUENCE [LARGE SCALE GENOMIC DNA]</scope>
    <source>
        <strain evidence="1 2">NPDC058584</strain>
    </source>
</reference>
<name>A0ABW6E2F5_9ACTN</name>
<gene>
    <name evidence="1" type="ORF">ACFWR3_29435</name>
</gene>
<organism evidence="1 2">
    <name type="scientific">Streptomyces bacillaris</name>
    <dbReference type="NCBI Taxonomy" id="68179"/>
    <lineage>
        <taxon>Bacteria</taxon>
        <taxon>Bacillati</taxon>
        <taxon>Actinomycetota</taxon>
        <taxon>Actinomycetes</taxon>
        <taxon>Kitasatosporales</taxon>
        <taxon>Streptomycetaceae</taxon>
        <taxon>Streptomyces</taxon>
    </lineage>
</organism>
<dbReference type="RefSeq" id="WP_275539220.1">
    <property type="nucleotide sequence ID" value="NZ_JBEPFV010000013.1"/>
</dbReference>
<evidence type="ECO:0000313" key="1">
    <source>
        <dbReference type="EMBL" id="MFD3960189.1"/>
    </source>
</evidence>
<keyword evidence="2" id="KW-1185">Reference proteome</keyword>
<proteinExistence type="predicted"/>
<sequence length="44" mass="4600">MSLIPPLLGAAVFLSGLTLATNYRGAARWVVEVLLNPAYAEPGS</sequence>